<evidence type="ECO:0000313" key="2">
    <source>
        <dbReference type="Proteomes" id="UP000765509"/>
    </source>
</evidence>
<gene>
    <name evidence="1" type="ORF">O181_041342</name>
</gene>
<dbReference type="EMBL" id="AVOT02016428">
    <property type="protein sequence ID" value="MBW0501627.1"/>
    <property type="molecule type" value="Genomic_DNA"/>
</dbReference>
<keyword evidence="2" id="KW-1185">Reference proteome</keyword>
<accession>A0A9Q3HER9</accession>
<reference evidence="1" key="1">
    <citation type="submission" date="2021-03" db="EMBL/GenBank/DDBJ databases">
        <title>Draft genome sequence of rust myrtle Austropuccinia psidii MF-1, a brazilian biotype.</title>
        <authorList>
            <person name="Quecine M.C."/>
            <person name="Pachon D.M.R."/>
            <person name="Bonatelli M.L."/>
            <person name="Correr F.H."/>
            <person name="Franceschini L.M."/>
            <person name="Leite T.F."/>
            <person name="Margarido G.R.A."/>
            <person name="Almeida C.A."/>
            <person name="Ferrarezi J.A."/>
            <person name="Labate C.A."/>
        </authorList>
    </citation>
    <scope>NUCLEOTIDE SEQUENCE</scope>
    <source>
        <strain evidence="1">MF-1</strain>
    </source>
</reference>
<dbReference type="AlphaFoldDB" id="A0A9Q3HER9"/>
<protein>
    <submittedName>
        <fullName evidence="1">Uncharacterized protein</fullName>
    </submittedName>
</protein>
<dbReference type="Proteomes" id="UP000765509">
    <property type="component" value="Unassembled WGS sequence"/>
</dbReference>
<comment type="caution">
    <text evidence="1">The sequence shown here is derived from an EMBL/GenBank/DDBJ whole genome shotgun (WGS) entry which is preliminary data.</text>
</comment>
<name>A0A9Q3HER9_9BASI</name>
<evidence type="ECO:0000313" key="1">
    <source>
        <dbReference type="EMBL" id="MBW0501627.1"/>
    </source>
</evidence>
<organism evidence="1 2">
    <name type="scientific">Austropuccinia psidii MF-1</name>
    <dbReference type="NCBI Taxonomy" id="1389203"/>
    <lineage>
        <taxon>Eukaryota</taxon>
        <taxon>Fungi</taxon>
        <taxon>Dikarya</taxon>
        <taxon>Basidiomycota</taxon>
        <taxon>Pucciniomycotina</taxon>
        <taxon>Pucciniomycetes</taxon>
        <taxon>Pucciniales</taxon>
        <taxon>Sphaerophragmiaceae</taxon>
        <taxon>Austropuccinia</taxon>
    </lineage>
</organism>
<sequence>MEAHAHEDLILQKLSACPSSPRWAIKQMQKYDEASQVGTKNASSLCKSLLQAATTPSYCMSSSWVCALQSTDLCFSPAVPRSADVWHAKALTAYETELHGTNETKMNAEPSIGRTARVT</sequence>
<proteinExistence type="predicted"/>